<gene>
    <name evidence="1" type="ORF">PA905_32950</name>
</gene>
<sequence length="29" mass="3204">MGWDVIEDMVVHPSLGCQGTDRQGESLKD</sequence>
<evidence type="ECO:0000313" key="1">
    <source>
        <dbReference type="EMBL" id="GDZ95056.1"/>
    </source>
</evidence>
<dbReference type="Proteomes" id="UP000299794">
    <property type="component" value="Unassembled WGS sequence"/>
</dbReference>
<name>A0A4P5ZFZ8_PLAAG</name>
<reference evidence="2" key="1">
    <citation type="submission" date="2019-02" db="EMBL/GenBank/DDBJ databases">
        <title>Draft genome sequence of Planktothrix agardhii NIES-905.</title>
        <authorList>
            <person name="Yamaguchi H."/>
            <person name="Suzuki S."/>
            <person name="Kawachi M."/>
        </authorList>
    </citation>
    <scope>NUCLEOTIDE SEQUENCE [LARGE SCALE GENOMIC DNA]</scope>
    <source>
        <strain evidence="2">CCAP 1459/11A</strain>
    </source>
</reference>
<dbReference type="EMBL" id="BJCD01000052">
    <property type="protein sequence ID" value="GDZ95056.1"/>
    <property type="molecule type" value="Genomic_DNA"/>
</dbReference>
<protein>
    <submittedName>
        <fullName evidence="1">Uncharacterized protein</fullName>
    </submittedName>
</protein>
<organism evidence="1 2">
    <name type="scientific">Planktothrix agardhii CCAP 1459/11A</name>
    <dbReference type="NCBI Taxonomy" id="282420"/>
    <lineage>
        <taxon>Bacteria</taxon>
        <taxon>Bacillati</taxon>
        <taxon>Cyanobacteriota</taxon>
        <taxon>Cyanophyceae</taxon>
        <taxon>Oscillatoriophycideae</taxon>
        <taxon>Oscillatoriales</taxon>
        <taxon>Microcoleaceae</taxon>
        <taxon>Planktothrix</taxon>
    </lineage>
</organism>
<accession>A0A4P5ZFZ8</accession>
<evidence type="ECO:0000313" key="2">
    <source>
        <dbReference type="Proteomes" id="UP000299794"/>
    </source>
</evidence>
<dbReference type="AlphaFoldDB" id="A0A4P5ZFZ8"/>
<proteinExistence type="predicted"/>
<comment type="caution">
    <text evidence="1">The sequence shown here is derived from an EMBL/GenBank/DDBJ whole genome shotgun (WGS) entry which is preliminary data.</text>
</comment>